<sequence length="61" mass="6427">MPQLPGTPETPRQPGAHDGAGYRSLYTGPHRHRVLDGIGHNVPQEAPAQFASAVVDVATLS</sequence>
<feature type="region of interest" description="Disordered" evidence="1">
    <location>
        <begin position="1"/>
        <end position="27"/>
    </location>
</feature>
<organism evidence="2 3">
    <name type="scientific">Mycolicibacterium insubricum</name>
    <dbReference type="NCBI Taxonomy" id="444597"/>
    <lineage>
        <taxon>Bacteria</taxon>
        <taxon>Bacillati</taxon>
        <taxon>Actinomycetota</taxon>
        <taxon>Actinomycetes</taxon>
        <taxon>Mycobacteriales</taxon>
        <taxon>Mycobacteriaceae</taxon>
        <taxon>Mycolicibacterium</taxon>
    </lineage>
</organism>
<evidence type="ECO:0000256" key="1">
    <source>
        <dbReference type="SAM" id="MobiDB-lite"/>
    </source>
</evidence>
<dbReference type="Proteomes" id="UP000192801">
    <property type="component" value="Unassembled WGS sequence"/>
</dbReference>
<proteinExistence type="predicted"/>
<evidence type="ECO:0000313" key="2">
    <source>
        <dbReference type="EMBL" id="ORA69902.1"/>
    </source>
</evidence>
<gene>
    <name evidence="2" type="ORF">BST26_12340</name>
</gene>
<evidence type="ECO:0000313" key="3">
    <source>
        <dbReference type="Proteomes" id="UP000192801"/>
    </source>
</evidence>
<protein>
    <recommendedName>
        <fullName evidence="4">Alpha/beta hydrolase</fullName>
    </recommendedName>
</protein>
<evidence type="ECO:0008006" key="4">
    <source>
        <dbReference type="Google" id="ProtNLM"/>
    </source>
</evidence>
<dbReference type="EMBL" id="MVHS01000027">
    <property type="protein sequence ID" value="ORA69902.1"/>
    <property type="molecule type" value="Genomic_DNA"/>
</dbReference>
<dbReference type="AlphaFoldDB" id="A0A1X0DCK4"/>
<accession>A0A1X0DCK4</accession>
<keyword evidence="3" id="KW-1185">Reference proteome</keyword>
<comment type="caution">
    <text evidence="2">The sequence shown here is derived from an EMBL/GenBank/DDBJ whole genome shotgun (WGS) entry which is preliminary data.</text>
</comment>
<reference evidence="2 3" key="1">
    <citation type="submission" date="2016-12" db="EMBL/GenBank/DDBJ databases">
        <title>The new phylogeny of genus Mycobacterium.</title>
        <authorList>
            <person name="Tortoli E."/>
            <person name="Trovato A."/>
            <person name="Cirillo D.M."/>
        </authorList>
    </citation>
    <scope>NUCLEOTIDE SEQUENCE [LARGE SCALE GENOMIC DNA]</scope>
    <source>
        <strain evidence="2 3">DSM 45130</strain>
    </source>
</reference>
<name>A0A1X0DCK4_9MYCO</name>
<dbReference type="STRING" id="444597.BST26_12340"/>